<proteinExistence type="predicted"/>
<reference evidence="1" key="1">
    <citation type="journal article" date="2020" name="Nature">
        <title>Giant virus diversity and host interactions through global metagenomics.</title>
        <authorList>
            <person name="Schulz F."/>
            <person name="Roux S."/>
            <person name="Paez-Espino D."/>
            <person name="Jungbluth S."/>
            <person name="Walsh D.A."/>
            <person name="Denef V.J."/>
            <person name="McMahon K.D."/>
            <person name="Konstantinidis K.T."/>
            <person name="Eloe-Fadrosh E.A."/>
            <person name="Kyrpides N.C."/>
            <person name="Woyke T."/>
        </authorList>
    </citation>
    <scope>NUCLEOTIDE SEQUENCE</scope>
    <source>
        <strain evidence="1">GVMAG-M-3300023174-182</strain>
    </source>
</reference>
<organism evidence="1">
    <name type="scientific">viral metagenome</name>
    <dbReference type="NCBI Taxonomy" id="1070528"/>
    <lineage>
        <taxon>unclassified sequences</taxon>
        <taxon>metagenomes</taxon>
        <taxon>organismal metagenomes</taxon>
    </lineage>
</organism>
<name>A0A6C0DJ19_9ZZZZ</name>
<dbReference type="EMBL" id="MN739614">
    <property type="protein sequence ID" value="QHT15909.1"/>
    <property type="molecule type" value="Genomic_DNA"/>
</dbReference>
<protein>
    <submittedName>
        <fullName evidence="1">Uncharacterized protein</fullName>
    </submittedName>
</protein>
<sequence>MTSRQFEQIIEELKNKYIQKALREKYYDDDDDGIKMEQTIEDLKNKDIQIELRKKYYDDMTSERKDLWKKGPFESTLCYCNRFTSKKNKVLERHIKKQNHQEFCVKIENEEKIIKKKNPEYLFHDGEFLYKNQFIKYYYFTTIDILNNKQ</sequence>
<accession>A0A6C0DJ19</accession>
<dbReference type="AlphaFoldDB" id="A0A6C0DJ19"/>
<evidence type="ECO:0000313" key="1">
    <source>
        <dbReference type="EMBL" id="QHT15909.1"/>
    </source>
</evidence>